<dbReference type="GO" id="GO:0030244">
    <property type="term" value="P:cellulose biosynthetic process"/>
    <property type="evidence" value="ECO:0007669"/>
    <property type="project" value="InterPro"/>
</dbReference>
<feature type="binding site" evidence="9">
    <location>
        <position position="109"/>
    </location>
    <ligand>
        <name>UDP-alpha-D-glucose</name>
        <dbReference type="ChEBI" id="CHEBI:58885"/>
    </ligand>
</feature>
<evidence type="ECO:0000313" key="13">
    <source>
        <dbReference type="Proteomes" id="UP001154282"/>
    </source>
</evidence>
<dbReference type="GO" id="GO:0016020">
    <property type="term" value="C:membrane"/>
    <property type="evidence" value="ECO:0007669"/>
    <property type="project" value="InterPro"/>
</dbReference>
<reference evidence="12" key="1">
    <citation type="submission" date="2022-08" db="EMBL/GenBank/DDBJ databases">
        <authorList>
            <person name="Gutierrez-Valencia J."/>
        </authorList>
    </citation>
    <scope>NUCLEOTIDE SEQUENCE</scope>
</reference>
<sequence length="735" mass="82200">MSSPPPLFESREAPKGAKLVHRAFAASVFAGLCCTWIYRASSAASGLGRWAWNGMFAAELVLGFHWICCQAVRWNLTRYSPLPHLLSQRHEEELPAVDVFVCTADPVIEPPTLVVNTVLSVMSYNYPTRKLAVYLSDDGCSELTFYALHQASQFAKHWIPFCKRRNIEPRSPDAYFDKPTARPSGQDYCLLELCFYVKKLYEEMKSRIETMAEKGSVPPETRSQHKGFLQWGRHNNVTKRNHQSIVEIVIDGREEDAVDEDGDRLPTLVYVAREKRPQFHHNFKAGAMNALIRASSEMSNGAVILNLDCDMFSNDPDAIRDALCFFLDEQSGHRIAFVQHPQQYFNVTKNDLYGNSPLQTDKVELAGMGGYGAALYIGTGCFHRREALCGNKYSSKVDGQGSINWKSNDVNKTAKEMEEASKVLVSCSYEEGTRWGKEMGLVYGCPVEDVVTGMKIQCNGWKSIYYRPQKEAAFLGVAPNTLEISLIQHKRWAEGLFQIFLSSYCPLVYGHKRLPLGAQLGYCTYLLWAATAFPTLCYLVLAPLCLLQGIPLFPQVSSPWFIPFAYVYGARTIYSLVEGLMCGYTVKGWWNLQRVVLLRRSSSYVFSFVDTVAKQLGLSKASGFAVTAKVVTEDVRRRYEEEVMEFGSSSTTFIIVATVAMVNLFGLVGGIGKWWWVDGGMSLMGLQFGLCSVVVGLNLPVYVALFFRRDDGCLPVDVMFKAVGLASLAACLMAI</sequence>
<evidence type="ECO:0000256" key="2">
    <source>
        <dbReference type="ARBA" id="ARBA00022676"/>
    </source>
</evidence>
<evidence type="ECO:0000313" key="12">
    <source>
        <dbReference type="EMBL" id="CAI0374127.1"/>
    </source>
</evidence>
<proteinExistence type="predicted"/>
<dbReference type="SUPFAM" id="SSF53448">
    <property type="entry name" value="Nucleotide-diphospho-sugar transferases"/>
    <property type="match status" value="1"/>
</dbReference>
<dbReference type="Gene3D" id="3.90.550.10">
    <property type="entry name" value="Spore Coat Polysaccharide Biosynthesis Protein SpsA, Chain A"/>
    <property type="match status" value="2"/>
</dbReference>
<evidence type="ECO:0000256" key="9">
    <source>
        <dbReference type="PIRSR" id="PIRSR605150-2"/>
    </source>
</evidence>
<dbReference type="InterPro" id="IPR029044">
    <property type="entry name" value="Nucleotide-diphossugar_trans"/>
</dbReference>
<keyword evidence="4 11" id="KW-0812">Transmembrane</keyword>
<evidence type="ECO:0000256" key="1">
    <source>
        <dbReference type="ARBA" id="ARBA00004127"/>
    </source>
</evidence>
<dbReference type="InterPro" id="IPR005150">
    <property type="entry name" value="Cellulose_synth"/>
</dbReference>
<dbReference type="Pfam" id="PF03552">
    <property type="entry name" value="Cellulose_synt"/>
    <property type="match status" value="2"/>
</dbReference>
<evidence type="ECO:0000256" key="8">
    <source>
        <dbReference type="PIRSR" id="PIRSR605150-1"/>
    </source>
</evidence>
<feature type="transmembrane region" description="Helical" evidence="11">
    <location>
        <begin position="688"/>
        <end position="706"/>
    </location>
</feature>
<keyword evidence="3" id="KW-0808">Transferase</keyword>
<evidence type="ECO:0000256" key="10">
    <source>
        <dbReference type="PIRSR" id="PIRSR605150-3"/>
    </source>
</evidence>
<evidence type="ECO:0000256" key="5">
    <source>
        <dbReference type="ARBA" id="ARBA00022989"/>
    </source>
</evidence>
<keyword evidence="5 11" id="KW-1133">Transmembrane helix</keyword>
<evidence type="ECO:0008006" key="14">
    <source>
        <dbReference type="Google" id="ProtNLM"/>
    </source>
</evidence>
<feature type="transmembrane region" description="Helical" evidence="11">
    <location>
        <begin position="525"/>
        <end position="547"/>
    </location>
</feature>
<feature type="binding site" evidence="9">
    <location>
        <position position="138"/>
    </location>
    <ligand>
        <name>UDP-alpha-D-glucose</name>
        <dbReference type="ChEBI" id="CHEBI:58885"/>
    </ligand>
</feature>
<dbReference type="PANTHER" id="PTHR13301">
    <property type="entry name" value="X-BOX TRANSCRIPTION FACTOR-RELATED"/>
    <property type="match status" value="1"/>
</dbReference>
<evidence type="ECO:0000256" key="6">
    <source>
        <dbReference type="ARBA" id="ARBA00023136"/>
    </source>
</evidence>
<evidence type="ECO:0000256" key="3">
    <source>
        <dbReference type="ARBA" id="ARBA00022679"/>
    </source>
</evidence>
<dbReference type="EMBL" id="CAMGYJ010000002">
    <property type="protein sequence ID" value="CAI0374127.1"/>
    <property type="molecule type" value="Genomic_DNA"/>
</dbReference>
<feature type="binding site" evidence="10">
    <location>
        <position position="308"/>
    </location>
    <ligand>
        <name>Mn(2+)</name>
        <dbReference type="ChEBI" id="CHEBI:29035"/>
    </ligand>
</feature>
<dbReference type="Proteomes" id="UP001154282">
    <property type="component" value="Unassembled WGS sequence"/>
</dbReference>
<keyword evidence="7" id="KW-0961">Cell wall biogenesis/degradation</keyword>
<accession>A0AAV0GMD4</accession>
<dbReference type="GO" id="GO:0071555">
    <property type="term" value="P:cell wall organization"/>
    <property type="evidence" value="ECO:0007669"/>
    <property type="project" value="UniProtKB-KW"/>
</dbReference>
<keyword evidence="13" id="KW-1185">Reference proteome</keyword>
<keyword evidence="6 11" id="KW-0472">Membrane</keyword>
<feature type="active site" evidence="8">
    <location>
        <position position="138"/>
    </location>
</feature>
<feature type="active site" evidence="8">
    <location>
        <position position="449"/>
    </location>
</feature>
<comment type="caution">
    <text evidence="12">The sequence shown here is derived from an EMBL/GenBank/DDBJ whole genome shotgun (WGS) entry which is preliminary data.</text>
</comment>
<dbReference type="GO" id="GO:0016760">
    <property type="term" value="F:cellulose synthase (UDP-forming) activity"/>
    <property type="evidence" value="ECO:0007669"/>
    <property type="project" value="InterPro"/>
</dbReference>
<name>A0AAV0GMD4_9ROSI</name>
<comment type="subcellular location">
    <subcellularLocation>
        <location evidence="1">Endomembrane system</location>
        <topology evidence="1">Multi-pass membrane protein</topology>
    </subcellularLocation>
</comment>
<evidence type="ECO:0000256" key="7">
    <source>
        <dbReference type="ARBA" id="ARBA00023316"/>
    </source>
</evidence>
<gene>
    <name evidence="12" type="ORF">LITE_LOCUS64</name>
</gene>
<evidence type="ECO:0000256" key="4">
    <source>
        <dbReference type="ARBA" id="ARBA00022692"/>
    </source>
</evidence>
<dbReference type="AlphaFoldDB" id="A0AAV0GMD4"/>
<feature type="binding site" evidence="10">
    <location>
        <position position="284"/>
    </location>
    <ligand>
        <name>Mn(2+)</name>
        <dbReference type="ChEBI" id="CHEBI:29035"/>
    </ligand>
</feature>
<protein>
    <recommendedName>
        <fullName evidence="14">Cellulose synthase-like protein E6</fullName>
    </recommendedName>
</protein>
<organism evidence="12 13">
    <name type="scientific">Linum tenue</name>
    <dbReference type="NCBI Taxonomy" id="586396"/>
    <lineage>
        <taxon>Eukaryota</taxon>
        <taxon>Viridiplantae</taxon>
        <taxon>Streptophyta</taxon>
        <taxon>Embryophyta</taxon>
        <taxon>Tracheophyta</taxon>
        <taxon>Spermatophyta</taxon>
        <taxon>Magnoliopsida</taxon>
        <taxon>eudicotyledons</taxon>
        <taxon>Gunneridae</taxon>
        <taxon>Pentapetalae</taxon>
        <taxon>rosids</taxon>
        <taxon>fabids</taxon>
        <taxon>Malpighiales</taxon>
        <taxon>Linaceae</taxon>
        <taxon>Linum</taxon>
    </lineage>
</organism>
<keyword evidence="2" id="KW-0328">Glycosyltransferase</keyword>
<dbReference type="GO" id="GO:0012505">
    <property type="term" value="C:endomembrane system"/>
    <property type="evidence" value="ECO:0007669"/>
    <property type="project" value="UniProtKB-SubCell"/>
</dbReference>
<feature type="transmembrane region" description="Helical" evidence="11">
    <location>
        <begin position="653"/>
        <end position="676"/>
    </location>
</feature>
<evidence type="ECO:0000256" key="11">
    <source>
        <dbReference type="SAM" id="Phobius"/>
    </source>
</evidence>